<gene>
    <name evidence="1" type="ORF">AP3564_02740</name>
</gene>
<dbReference type="RefSeq" id="WP_066250938.1">
    <property type="nucleotide sequence ID" value="NZ_CP017703.1"/>
</dbReference>
<dbReference type="EMBL" id="CP017703">
    <property type="protein sequence ID" value="ASS89312.1"/>
    <property type="molecule type" value="Genomic_DNA"/>
</dbReference>
<organism evidence="1 2">
    <name type="scientific">Aeribacillus pallidus</name>
    <dbReference type="NCBI Taxonomy" id="33936"/>
    <lineage>
        <taxon>Bacteria</taxon>
        <taxon>Bacillati</taxon>
        <taxon>Bacillota</taxon>
        <taxon>Bacilli</taxon>
        <taxon>Bacillales</taxon>
        <taxon>Bacillaceae</taxon>
        <taxon>Aeribacillus</taxon>
    </lineage>
</organism>
<name>A0A163YJY1_9BACI</name>
<evidence type="ECO:0000313" key="1">
    <source>
        <dbReference type="EMBL" id="ASS89312.1"/>
    </source>
</evidence>
<dbReference type="KEGG" id="apak:AP3564_02740"/>
<accession>A0A223E251</accession>
<reference evidence="1 2" key="1">
    <citation type="submission" date="2016-10" db="EMBL/GenBank/DDBJ databases">
        <title>The whole genome sequencing and assembly of Aeribacillus pallidus KCTC3564 strain.</title>
        <authorList>
            <person name="Lee Y.-J."/>
            <person name="Park M.-K."/>
            <person name="Yi H."/>
            <person name="Bahn Y.-S."/>
            <person name="Kim J.F."/>
            <person name="Lee D.-W."/>
        </authorList>
    </citation>
    <scope>NUCLEOTIDE SEQUENCE [LARGE SCALE GENOMIC DNA]</scope>
    <source>
        <strain evidence="1 2">KCTC3564</strain>
    </source>
</reference>
<sequence>MKKNDYFHSKNYTGNHLHVDNFKDEFSPFIEGIAWERTDGTMDLFFDDLKEEEFQQLFANKEHYYDKFKGVFIENVQTNEEAYEKFRQWVDEVLEPFRNGQK</sequence>
<protein>
    <submittedName>
        <fullName evidence="1">Uncharacterized protein</fullName>
    </submittedName>
</protein>
<dbReference type="AlphaFoldDB" id="A0A163YJY1"/>
<evidence type="ECO:0000313" key="2">
    <source>
        <dbReference type="Proteomes" id="UP000214606"/>
    </source>
</evidence>
<accession>A0A163YJY1</accession>
<proteinExistence type="predicted"/>
<dbReference type="Proteomes" id="UP000214606">
    <property type="component" value="Chromosome"/>
</dbReference>